<organism evidence="2 3">
    <name type="scientific">Candidatus Liptonbacteria bacterium RIFCSPLOWO2_01_FULL_56_20</name>
    <dbReference type="NCBI Taxonomy" id="1798652"/>
    <lineage>
        <taxon>Bacteria</taxon>
        <taxon>Candidatus Liptoniibacteriota</taxon>
    </lineage>
</organism>
<evidence type="ECO:0000313" key="2">
    <source>
        <dbReference type="EMBL" id="OGZ01850.1"/>
    </source>
</evidence>
<dbReference type="AlphaFoldDB" id="A0A1G2CM68"/>
<protein>
    <submittedName>
        <fullName evidence="2">Uncharacterized protein</fullName>
    </submittedName>
</protein>
<reference evidence="2 3" key="1">
    <citation type="journal article" date="2016" name="Nat. Commun.">
        <title>Thousands of microbial genomes shed light on interconnected biogeochemical processes in an aquifer system.</title>
        <authorList>
            <person name="Anantharaman K."/>
            <person name="Brown C.T."/>
            <person name="Hug L.A."/>
            <person name="Sharon I."/>
            <person name="Castelle C.J."/>
            <person name="Probst A.J."/>
            <person name="Thomas B.C."/>
            <person name="Singh A."/>
            <person name="Wilkins M.J."/>
            <person name="Karaoz U."/>
            <person name="Brodie E.L."/>
            <person name="Williams K.H."/>
            <person name="Hubbard S.S."/>
            <person name="Banfield J.F."/>
        </authorList>
    </citation>
    <scope>NUCLEOTIDE SEQUENCE [LARGE SCALE GENOMIC DNA]</scope>
</reference>
<name>A0A1G2CM68_9BACT</name>
<comment type="caution">
    <text evidence="2">The sequence shown here is derived from an EMBL/GenBank/DDBJ whole genome shotgun (WGS) entry which is preliminary data.</text>
</comment>
<feature type="compositionally biased region" description="Acidic residues" evidence="1">
    <location>
        <begin position="20"/>
        <end position="31"/>
    </location>
</feature>
<accession>A0A1G2CM68</accession>
<dbReference type="Proteomes" id="UP000178495">
    <property type="component" value="Unassembled WGS sequence"/>
</dbReference>
<evidence type="ECO:0000313" key="3">
    <source>
        <dbReference type="Proteomes" id="UP000178495"/>
    </source>
</evidence>
<dbReference type="EMBL" id="MHLC01000002">
    <property type="protein sequence ID" value="OGZ01850.1"/>
    <property type="molecule type" value="Genomic_DNA"/>
</dbReference>
<evidence type="ECO:0000256" key="1">
    <source>
        <dbReference type="SAM" id="MobiDB-lite"/>
    </source>
</evidence>
<gene>
    <name evidence="2" type="ORF">A3A43_03295</name>
</gene>
<sequence>MARAPVARGLAVYELNGKGDDDDEGDSDDPGDLGPADQARLGQKFAVFAVTVWQVAPIHQTPELSQHQMPPLFSFYETIALEEVKRGA</sequence>
<proteinExistence type="predicted"/>
<feature type="region of interest" description="Disordered" evidence="1">
    <location>
        <begin position="15"/>
        <end position="37"/>
    </location>
</feature>